<dbReference type="GO" id="GO:0004029">
    <property type="term" value="F:aldehyde dehydrogenase (NAD+) activity"/>
    <property type="evidence" value="ECO:0007669"/>
    <property type="project" value="TreeGrafter"/>
</dbReference>
<organism evidence="3 4">
    <name type="scientific">Agromyces atrinae</name>
    <dbReference type="NCBI Taxonomy" id="592376"/>
    <lineage>
        <taxon>Bacteria</taxon>
        <taxon>Bacillati</taxon>
        <taxon>Actinomycetota</taxon>
        <taxon>Actinomycetes</taxon>
        <taxon>Micrococcales</taxon>
        <taxon>Microbacteriaceae</taxon>
        <taxon>Agromyces</taxon>
    </lineage>
</organism>
<dbReference type="AlphaFoldDB" id="A0A4Q2M3T8"/>
<accession>A0A4Q2M3T8</accession>
<dbReference type="InterPro" id="IPR036291">
    <property type="entry name" value="NAD(P)-bd_dom_sf"/>
</dbReference>
<comment type="caution">
    <text evidence="3">The sequence shown here is derived from an EMBL/GenBank/DDBJ whole genome shotgun (WGS) entry which is preliminary data.</text>
</comment>
<reference evidence="2 5" key="2">
    <citation type="submission" date="2020-07" db="EMBL/GenBank/DDBJ databases">
        <title>Sequencing the genomes of 1000 actinobacteria strains.</title>
        <authorList>
            <person name="Klenk H.-P."/>
        </authorList>
    </citation>
    <scope>NUCLEOTIDE SEQUENCE [LARGE SCALE GENOMIC DNA]</scope>
    <source>
        <strain evidence="2 5">DSM 23870</strain>
    </source>
</reference>
<dbReference type="EMBL" id="SDPM01000004">
    <property type="protein sequence ID" value="RXZ86684.1"/>
    <property type="molecule type" value="Genomic_DNA"/>
</dbReference>
<dbReference type="RefSeq" id="WP_129174612.1">
    <property type="nucleotide sequence ID" value="NZ_JACCBI010000001.1"/>
</dbReference>
<keyword evidence="4" id="KW-1185">Reference proteome</keyword>
<evidence type="ECO:0000259" key="1">
    <source>
        <dbReference type="Pfam" id="PF04321"/>
    </source>
</evidence>
<dbReference type="PANTHER" id="PTHR48079">
    <property type="entry name" value="PROTEIN YEEZ"/>
    <property type="match status" value="1"/>
</dbReference>
<dbReference type="Proteomes" id="UP000292686">
    <property type="component" value="Unassembled WGS sequence"/>
</dbReference>
<dbReference type="OrthoDB" id="9808276at2"/>
<sequence length="283" mass="30131">MTTDRADGRPRRTLLVGCGTVGTLLGERLAARGGDVIGLRRTAHDLPAGITGLSVDLLEPLEHPLPDADEMVITLTPSIGGAANPTGYVTALENLARALPSTPARTVFVSSTGVFESRDRGRALTEADDPEPVTRRGLTLLAGESRARELFGAHIVRPAGIYGPGRGRLLRQVIEREPVQYGKRTNRIHEADLVSALDALLESSAPPALLHAVDERPAPLGDVVTFIAHELGIEPPPRIEPDEVSGAIYDGSQLRTLLGALSYPGYDDGYREIVAALPPSTLR</sequence>
<evidence type="ECO:0000313" key="3">
    <source>
        <dbReference type="EMBL" id="RXZ86684.1"/>
    </source>
</evidence>
<dbReference type="PANTHER" id="PTHR48079:SF6">
    <property type="entry name" value="NAD(P)-BINDING DOMAIN-CONTAINING PROTEIN-RELATED"/>
    <property type="match status" value="1"/>
</dbReference>
<dbReference type="EMBL" id="JACCBI010000001">
    <property type="protein sequence ID" value="NYD66368.1"/>
    <property type="molecule type" value="Genomic_DNA"/>
</dbReference>
<dbReference type="Gene3D" id="3.40.50.720">
    <property type="entry name" value="NAD(P)-binding Rossmann-like Domain"/>
    <property type="match status" value="1"/>
</dbReference>
<dbReference type="Proteomes" id="UP000581087">
    <property type="component" value="Unassembled WGS sequence"/>
</dbReference>
<gene>
    <name evidence="2" type="ORF">BJ972_000887</name>
    <name evidence="3" type="ORF">ESP50_09890</name>
</gene>
<proteinExistence type="predicted"/>
<reference evidence="3 4" key="1">
    <citation type="submission" date="2019-01" db="EMBL/GenBank/DDBJ databases">
        <title>Agromyces.</title>
        <authorList>
            <person name="Li J."/>
        </authorList>
    </citation>
    <scope>NUCLEOTIDE SEQUENCE [LARGE SCALE GENOMIC DNA]</scope>
    <source>
        <strain evidence="3 4">DSM 23870</strain>
    </source>
</reference>
<dbReference type="SUPFAM" id="SSF51735">
    <property type="entry name" value="NAD(P)-binding Rossmann-fold domains"/>
    <property type="match status" value="1"/>
</dbReference>
<evidence type="ECO:0000313" key="5">
    <source>
        <dbReference type="Proteomes" id="UP000581087"/>
    </source>
</evidence>
<dbReference type="GO" id="GO:0005737">
    <property type="term" value="C:cytoplasm"/>
    <property type="evidence" value="ECO:0007669"/>
    <property type="project" value="TreeGrafter"/>
</dbReference>
<dbReference type="InterPro" id="IPR029903">
    <property type="entry name" value="RmlD-like-bd"/>
</dbReference>
<feature type="domain" description="RmlD-like substrate binding" evidence="1">
    <location>
        <begin position="89"/>
        <end position="175"/>
    </location>
</feature>
<protein>
    <submittedName>
        <fullName evidence="2">Nucleoside-diphosphate-sugar epimerase</fullName>
    </submittedName>
    <submittedName>
        <fullName evidence="3">SDR family NAD(P)-dependent oxidoreductase</fullName>
    </submittedName>
</protein>
<dbReference type="Pfam" id="PF04321">
    <property type="entry name" value="RmlD_sub_bind"/>
    <property type="match status" value="1"/>
</dbReference>
<evidence type="ECO:0000313" key="4">
    <source>
        <dbReference type="Proteomes" id="UP000292686"/>
    </source>
</evidence>
<name>A0A4Q2M3T8_9MICO</name>
<evidence type="ECO:0000313" key="2">
    <source>
        <dbReference type="EMBL" id="NYD66368.1"/>
    </source>
</evidence>
<dbReference type="InterPro" id="IPR051783">
    <property type="entry name" value="NAD(P)-dependent_oxidoreduct"/>
</dbReference>